<name>A0ABT8Y4X7_9SPHN</name>
<dbReference type="EMBL" id="JAUOTP010000001">
    <property type="protein sequence ID" value="MDO6413380.1"/>
    <property type="molecule type" value="Genomic_DNA"/>
</dbReference>
<accession>A0ABT8Y4X7</accession>
<evidence type="ECO:0000313" key="2">
    <source>
        <dbReference type="Proteomes" id="UP001169764"/>
    </source>
</evidence>
<protein>
    <submittedName>
        <fullName evidence="1">DUF29 domain-containing protein</fullName>
    </submittedName>
</protein>
<gene>
    <name evidence="1" type="ORF">Q4F19_03200</name>
</gene>
<proteinExistence type="predicted"/>
<comment type="caution">
    <text evidence="1">The sequence shown here is derived from an EMBL/GenBank/DDBJ whole genome shotgun (WGS) entry which is preliminary data.</text>
</comment>
<dbReference type="Pfam" id="PF01724">
    <property type="entry name" value="DUF29"/>
    <property type="match status" value="1"/>
</dbReference>
<evidence type="ECO:0000313" key="1">
    <source>
        <dbReference type="EMBL" id="MDO6413380.1"/>
    </source>
</evidence>
<dbReference type="InterPro" id="IPR002636">
    <property type="entry name" value="DUF29"/>
</dbReference>
<dbReference type="Gene3D" id="1.20.1220.20">
    <property type="entry name" value="Uncharcterised protein PF01724"/>
    <property type="match status" value="1"/>
</dbReference>
<keyword evidence="2" id="KW-1185">Reference proteome</keyword>
<dbReference type="Proteomes" id="UP001169764">
    <property type="component" value="Unassembled WGS sequence"/>
</dbReference>
<sequence>MNKPIHPLIASDGGNVAYEDDAYGWAIEQAAHLRAGHIDRLDLINLAEEIEDVAKSERRAAESALRILMMHVLKWQMQSDRRTRSWSLSILAQRIAYDRQLEDNPSLAPLADDMRAKAFKRSRIEAAQEMDVPLRSIPLEPPSWPTILDEPFEVD</sequence>
<organism evidence="1 2">
    <name type="scientific">Sphingomonas natans</name>
    <dbReference type="NCBI Taxonomy" id="3063330"/>
    <lineage>
        <taxon>Bacteria</taxon>
        <taxon>Pseudomonadati</taxon>
        <taxon>Pseudomonadota</taxon>
        <taxon>Alphaproteobacteria</taxon>
        <taxon>Sphingomonadales</taxon>
        <taxon>Sphingomonadaceae</taxon>
        <taxon>Sphingomonas</taxon>
    </lineage>
</organism>
<reference evidence="1" key="1">
    <citation type="submission" date="2023-07" db="EMBL/GenBank/DDBJ databases">
        <authorList>
            <person name="Kim M."/>
        </authorList>
    </citation>
    <scope>NUCLEOTIDE SEQUENCE</scope>
    <source>
        <strain evidence="1">BIUV-7</strain>
    </source>
</reference>
<dbReference type="RefSeq" id="WP_303539735.1">
    <property type="nucleotide sequence ID" value="NZ_JAUOTP010000001.1"/>
</dbReference>
<dbReference type="PANTHER" id="PTHR34235:SF4">
    <property type="entry name" value="SLR0291 PROTEIN"/>
    <property type="match status" value="1"/>
</dbReference>
<dbReference type="PANTHER" id="PTHR34235">
    <property type="entry name" value="SLR1203 PROTEIN-RELATED"/>
    <property type="match status" value="1"/>
</dbReference>